<reference evidence="3 4" key="1">
    <citation type="submission" date="2017-03" db="EMBL/GenBank/DDBJ databases">
        <title>Whole genome sequences of fourteen strains of Bradyrhizobium canariense and one strain of Bradyrhizobium japonicum isolated from Lupinus (Papilionoideae: Genisteae) species in Algeria.</title>
        <authorList>
            <person name="Crovadore J."/>
            <person name="Chekireb D."/>
            <person name="Brachmann A."/>
            <person name="Chablais R."/>
            <person name="Cochard B."/>
            <person name="Lefort F."/>
        </authorList>
    </citation>
    <scope>NUCLEOTIDE SEQUENCE [LARGE SCALE GENOMIC DNA]</scope>
    <source>
        <strain evidence="3 4">UBMA197</strain>
    </source>
</reference>
<evidence type="ECO:0000256" key="1">
    <source>
        <dbReference type="SAM" id="MobiDB-lite"/>
    </source>
</evidence>
<dbReference type="Proteomes" id="UP000193335">
    <property type="component" value="Unassembled WGS sequence"/>
</dbReference>
<dbReference type="RefSeq" id="WP_085398593.1">
    <property type="nucleotide sequence ID" value="NZ_NAFL01000192.1"/>
</dbReference>
<dbReference type="InterPro" id="IPR007936">
    <property type="entry name" value="VapE-like_dom"/>
</dbReference>
<protein>
    <recommendedName>
        <fullName evidence="2">Virulence-associated protein E-like domain-containing protein</fullName>
    </recommendedName>
</protein>
<sequence length="481" mass="54306">MDKAGWRAELIRAKNDLPKPLFANAVLALRGAQCWQGALAFDVFAHQTMLMDVPPWQPFIDAANFQPRPWTEQDDLAATHWLQTVEAIAVSPAVTAQAVELVARDRSFHPVQDYLDNLEHDGTFRLDAMLSTYFGSEQTVYTKLMGRNMMISAVARIYDPGCKVDTVTILESEQGLKKSTAIKELFDPWFTDDISELGSKDAAMQVGGVWCVELGELDAMSKPEVSKVKAFISRRVDRFRPSYGRRVVERPRSCIFIGSTNESGYLKDATGARRFLPAKVIKIDVEALQRDRDLLWAEARILYEEGVPWWFTNDTKSGIAAASIAKDEQEARYQADPWERLIADYLDSRLHQPPSNPAYRITIELVFRNAIELDEAKWDQAAMNRVARCLKRLGWERKQVSIKVTVQGKEETKRLWMYARPPTDEEAKQDARQVEIEAAKKVAETEPDSNVTTLKRAAPAASDAVVIKETAMPQAQSPLNQ</sequence>
<gene>
    <name evidence="3" type="ORF">BSZ19_04035</name>
</gene>
<evidence type="ECO:0000313" key="3">
    <source>
        <dbReference type="EMBL" id="OSJ36478.1"/>
    </source>
</evidence>
<proteinExistence type="predicted"/>
<accession>A0A1Y2JXZ8</accession>
<dbReference type="PANTHER" id="PTHR34985:SF1">
    <property type="entry name" value="SLR0554 PROTEIN"/>
    <property type="match status" value="1"/>
</dbReference>
<dbReference type="PANTHER" id="PTHR34985">
    <property type="entry name" value="SLR0554 PROTEIN"/>
    <property type="match status" value="1"/>
</dbReference>
<comment type="caution">
    <text evidence="3">The sequence shown here is derived from an EMBL/GenBank/DDBJ whole genome shotgun (WGS) entry which is preliminary data.</text>
</comment>
<organism evidence="3 4">
    <name type="scientific">Bradyrhizobium japonicum</name>
    <dbReference type="NCBI Taxonomy" id="375"/>
    <lineage>
        <taxon>Bacteria</taxon>
        <taxon>Pseudomonadati</taxon>
        <taxon>Pseudomonadota</taxon>
        <taxon>Alphaproteobacteria</taxon>
        <taxon>Hyphomicrobiales</taxon>
        <taxon>Nitrobacteraceae</taxon>
        <taxon>Bradyrhizobium</taxon>
    </lineage>
</organism>
<feature type="domain" description="Virulence-associated protein E-like" evidence="2">
    <location>
        <begin position="115"/>
        <end position="318"/>
    </location>
</feature>
<evidence type="ECO:0000259" key="2">
    <source>
        <dbReference type="Pfam" id="PF05272"/>
    </source>
</evidence>
<dbReference type="Pfam" id="PF05272">
    <property type="entry name" value="VapE-like_dom"/>
    <property type="match status" value="1"/>
</dbReference>
<dbReference type="AlphaFoldDB" id="A0A1Y2JXZ8"/>
<feature type="region of interest" description="Disordered" evidence="1">
    <location>
        <begin position="441"/>
        <end position="462"/>
    </location>
</feature>
<name>A0A1Y2JXZ8_BRAJP</name>
<dbReference type="EMBL" id="NAFL01000192">
    <property type="protein sequence ID" value="OSJ36478.1"/>
    <property type="molecule type" value="Genomic_DNA"/>
</dbReference>
<evidence type="ECO:0000313" key="4">
    <source>
        <dbReference type="Proteomes" id="UP000193335"/>
    </source>
</evidence>